<evidence type="ECO:0000256" key="1">
    <source>
        <dbReference type="SAM" id="MobiDB-lite"/>
    </source>
</evidence>
<dbReference type="SUPFAM" id="SSF56112">
    <property type="entry name" value="Protein kinase-like (PK-like)"/>
    <property type="match status" value="1"/>
</dbReference>
<name>W5TJ22_9NOCA</name>
<dbReference type="AlphaFoldDB" id="W5TJ22"/>
<keyword evidence="3" id="KW-1185">Reference proteome</keyword>
<evidence type="ECO:0000313" key="2">
    <source>
        <dbReference type="EMBL" id="AHH19335.1"/>
    </source>
</evidence>
<dbReference type="PATRIC" id="fig|1415166.3.peg.4678"/>
<organism evidence="2 3">
    <name type="scientific">Nocardia nova SH22a</name>
    <dbReference type="NCBI Taxonomy" id="1415166"/>
    <lineage>
        <taxon>Bacteria</taxon>
        <taxon>Bacillati</taxon>
        <taxon>Actinomycetota</taxon>
        <taxon>Actinomycetes</taxon>
        <taxon>Mycobacteriales</taxon>
        <taxon>Nocardiaceae</taxon>
        <taxon>Nocardia</taxon>
    </lineage>
</organism>
<reference evidence="2 3" key="1">
    <citation type="journal article" date="2014" name="Appl. Environ. Microbiol.">
        <title>Insights into the Microbial Degradation of Rubber and Gutta-Percha by Analysis of the Complete Genome of Nocardia nova SH22a.</title>
        <authorList>
            <person name="Luo Q."/>
            <person name="Hiessl S."/>
            <person name="Poehlein A."/>
            <person name="Daniel R."/>
            <person name="Steinbuchel A."/>
        </authorList>
    </citation>
    <scope>NUCLEOTIDE SEQUENCE [LARGE SCALE GENOMIC DNA]</scope>
    <source>
        <strain evidence="2">SH22a</strain>
    </source>
</reference>
<proteinExistence type="predicted"/>
<feature type="compositionally biased region" description="Basic and acidic residues" evidence="1">
    <location>
        <begin position="13"/>
        <end position="22"/>
    </location>
</feature>
<dbReference type="eggNOG" id="COG2334">
    <property type="taxonomic scope" value="Bacteria"/>
</dbReference>
<sequence>MRVMSIVSGSWPHRPDTPGDARKVAEPLAESDLERVTWLAMTALLAERAAEVVSAAQQLLTKRMGAAVKLSDPIELSGSGRTTVLRVRVAENSFSLPRTLIVKQVRGAAQERRIGGLAPGVASIDSAFLREAVSYQFTTALSSEHRPGAYLLAHSLPDRLLILSDLGENMSLTSVLQSGAEPATRNAQMAFAQALGRMHAATVGREADFVALLRRADVGRRVDGIAQQAEASVGEVPGMLAREVGIEVPGEIAERIVRGNRLFAGGRFRAFSPSDLCPDNVILNDEGARFLDYEWGGFRDATLDIAYALVSFPGCLCDFELSRERAQQMVEAWRSEVVGVWPALADDDLLAERILEARLIWVWLTTYWFLPADHSRIAAAREHGLSVPRSAALINRWAALAEDARCTGDDTLGDFAEHVSATLEELWEG</sequence>
<feature type="region of interest" description="Disordered" evidence="1">
    <location>
        <begin position="1"/>
        <end position="22"/>
    </location>
</feature>
<dbReference type="InterPro" id="IPR011009">
    <property type="entry name" value="Kinase-like_dom_sf"/>
</dbReference>
<protein>
    <recommendedName>
        <fullName evidence="4">Kinase</fullName>
    </recommendedName>
</protein>
<dbReference type="EMBL" id="CP006850">
    <property type="protein sequence ID" value="AHH19335.1"/>
    <property type="molecule type" value="Genomic_DNA"/>
</dbReference>
<evidence type="ECO:0008006" key="4">
    <source>
        <dbReference type="Google" id="ProtNLM"/>
    </source>
</evidence>
<dbReference type="STRING" id="1415166.NONO_c45510"/>
<dbReference type="Gene3D" id="3.90.1200.10">
    <property type="match status" value="1"/>
</dbReference>
<dbReference type="Proteomes" id="UP000019150">
    <property type="component" value="Chromosome"/>
</dbReference>
<gene>
    <name evidence="2" type="ORF">NONO_c45510</name>
</gene>
<dbReference type="KEGG" id="nno:NONO_c45510"/>
<accession>W5TJ22</accession>
<evidence type="ECO:0000313" key="3">
    <source>
        <dbReference type="Proteomes" id="UP000019150"/>
    </source>
</evidence>
<dbReference type="HOGENOM" id="CLU_054723_0_0_11"/>